<evidence type="ECO:0000256" key="1">
    <source>
        <dbReference type="SAM" id="MobiDB-lite"/>
    </source>
</evidence>
<feature type="region of interest" description="Disordered" evidence="1">
    <location>
        <begin position="337"/>
        <end position="360"/>
    </location>
</feature>
<protein>
    <recommendedName>
        <fullName evidence="2">Zinc knuckle CX2CX4HX4C domain-containing protein</fullName>
    </recommendedName>
</protein>
<dbReference type="Pfam" id="PF14392">
    <property type="entry name" value="zf-CCHC_4"/>
    <property type="match status" value="1"/>
</dbReference>
<evidence type="ECO:0000313" key="3">
    <source>
        <dbReference type="EMBL" id="GMJ08516.1"/>
    </source>
</evidence>
<feature type="compositionally biased region" description="Basic and acidic residues" evidence="1">
    <location>
        <begin position="377"/>
        <end position="390"/>
    </location>
</feature>
<dbReference type="AlphaFoldDB" id="A0A9W7MTB5"/>
<feature type="compositionally biased region" description="Basic and acidic residues" evidence="1">
    <location>
        <begin position="261"/>
        <end position="283"/>
    </location>
</feature>
<keyword evidence="4" id="KW-1185">Reference proteome</keyword>
<evidence type="ECO:0000259" key="2">
    <source>
        <dbReference type="Pfam" id="PF14392"/>
    </source>
</evidence>
<feature type="region of interest" description="Disordered" evidence="1">
    <location>
        <begin position="261"/>
        <end position="289"/>
    </location>
</feature>
<feature type="compositionally biased region" description="Low complexity" evidence="1">
    <location>
        <begin position="419"/>
        <end position="432"/>
    </location>
</feature>
<feature type="domain" description="Zinc knuckle CX2CX4HX4C" evidence="2">
    <location>
        <begin position="59"/>
        <end position="84"/>
    </location>
</feature>
<dbReference type="InterPro" id="IPR025836">
    <property type="entry name" value="Zn_knuckle_CX2CX4HX4C"/>
</dbReference>
<feature type="compositionally biased region" description="Basic residues" evidence="1">
    <location>
        <begin position="391"/>
        <end position="411"/>
    </location>
</feature>
<proteinExistence type="predicted"/>
<dbReference type="Proteomes" id="UP001165190">
    <property type="component" value="Unassembled WGS sequence"/>
</dbReference>
<dbReference type="InterPro" id="IPR040256">
    <property type="entry name" value="At4g02000-like"/>
</dbReference>
<comment type="caution">
    <text evidence="3">The sequence shown here is derived from an EMBL/GenBank/DDBJ whole genome shotgun (WGS) entry which is preliminary data.</text>
</comment>
<organism evidence="3 4">
    <name type="scientific">Hibiscus trionum</name>
    <name type="common">Flower of an hour</name>
    <dbReference type="NCBI Taxonomy" id="183268"/>
    <lineage>
        <taxon>Eukaryota</taxon>
        <taxon>Viridiplantae</taxon>
        <taxon>Streptophyta</taxon>
        <taxon>Embryophyta</taxon>
        <taxon>Tracheophyta</taxon>
        <taxon>Spermatophyta</taxon>
        <taxon>Magnoliopsida</taxon>
        <taxon>eudicotyledons</taxon>
        <taxon>Gunneridae</taxon>
        <taxon>Pentapetalae</taxon>
        <taxon>rosids</taxon>
        <taxon>malvids</taxon>
        <taxon>Malvales</taxon>
        <taxon>Malvaceae</taxon>
        <taxon>Malvoideae</taxon>
        <taxon>Hibiscus</taxon>
    </lineage>
</organism>
<accession>A0A9W7MTB5</accession>
<feature type="compositionally biased region" description="Basic residues" evidence="1">
    <location>
        <begin position="350"/>
        <end position="359"/>
    </location>
</feature>
<dbReference type="PANTHER" id="PTHR31286:SF180">
    <property type="entry name" value="OS10G0362600 PROTEIN"/>
    <property type="match status" value="1"/>
</dbReference>
<dbReference type="OrthoDB" id="1707487at2759"/>
<reference evidence="3" key="1">
    <citation type="submission" date="2023-05" db="EMBL/GenBank/DDBJ databases">
        <title>Genome and transcriptome analyses reveal genes involved in the formation of fine ridges on petal epidermal cells in Hibiscus trionum.</title>
        <authorList>
            <person name="Koshimizu S."/>
            <person name="Masuda S."/>
            <person name="Ishii T."/>
            <person name="Shirasu K."/>
            <person name="Hoshino A."/>
            <person name="Arita M."/>
        </authorList>
    </citation>
    <scope>NUCLEOTIDE SEQUENCE</scope>
    <source>
        <strain evidence="3">Hamamatsu line</strain>
    </source>
</reference>
<sequence length="442" mass="47570">MATARKIGECFGALDYVDGRQIGGNLGDYFRLKVELTVTNPLLRVVMLPNGNDEPRACQIQYEKLNKFCFYCGVLGHEVELCLKDVPQGVALLYGPWLRVLIETKMPQQRVRRGIIAVRDIEVPTHDRDTPTLPAPTDAPSSSTVAQHIVVQEVGEASLTAGIDAEGLTVNDIDALKFNAPIVGDDPMKNGDMTTEMLSGQVMHVTGEAPLVPPTMTEPTVTNANDVGLTTEALSPVARPEVAKESDHDAARPKVVRQLDKRTEDVAAKTKVKGSVDRGDRGKSKMGSTESLDKAAFKALGDDNVPVGQIMRNREGSAKKGPSDAIVTEKNVANKALMGSLGPDGAGHRTPGKYRRKSLSGRIEPNPAVVAEIEADEAAHSAVRDRDDPSRKHKSKEHSKHCPSSHAKRSRSGADLVISTSDMTTTTTTDSTEAVGQPRPTH</sequence>
<dbReference type="PANTHER" id="PTHR31286">
    <property type="entry name" value="GLYCINE-RICH CELL WALL STRUCTURAL PROTEIN 1.8-LIKE"/>
    <property type="match status" value="1"/>
</dbReference>
<name>A0A9W7MTB5_HIBTR</name>
<evidence type="ECO:0000313" key="4">
    <source>
        <dbReference type="Proteomes" id="UP001165190"/>
    </source>
</evidence>
<dbReference type="EMBL" id="BSYR01000052">
    <property type="protein sequence ID" value="GMJ08516.1"/>
    <property type="molecule type" value="Genomic_DNA"/>
</dbReference>
<feature type="region of interest" description="Disordered" evidence="1">
    <location>
        <begin position="373"/>
        <end position="442"/>
    </location>
</feature>
<gene>
    <name evidence="3" type="ORF">HRI_004520800</name>
</gene>